<protein>
    <submittedName>
        <fullName evidence="2">Uncharacterized protein</fullName>
    </submittedName>
</protein>
<reference evidence="2 3" key="1">
    <citation type="submission" date="2018-05" db="EMBL/GenBank/DDBJ databases">
        <title>Rhodohalobacter halophilus gen. nov., sp. nov., a moderately halophilic member of the family Balneolaceae.</title>
        <authorList>
            <person name="Liu Z.-W."/>
        </authorList>
    </citation>
    <scope>NUCLEOTIDE SEQUENCE [LARGE SCALE GENOMIC DNA]</scope>
    <source>
        <strain evidence="2 3">8A47</strain>
    </source>
</reference>
<gene>
    <name evidence="2" type="ORF">DDZ15_12815</name>
</gene>
<sequence length="62" mass="7385">MGIFWELMQQEELEEQRSKAKTLEDRVEQLEQDLGKTRKLLRKTLEALEHHIQKDVDGDGTY</sequence>
<evidence type="ECO:0000313" key="3">
    <source>
        <dbReference type="Proteomes" id="UP000245533"/>
    </source>
</evidence>
<dbReference type="AlphaFoldDB" id="A0A316TR31"/>
<evidence type="ECO:0000256" key="1">
    <source>
        <dbReference type="SAM" id="Coils"/>
    </source>
</evidence>
<proteinExistence type="predicted"/>
<evidence type="ECO:0000313" key="2">
    <source>
        <dbReference type="EMBL" id="PWN05485.1"/>
    </source>
</evidence>
<comment type="caution">
    <text evidence="2">The sequence shown here is derived from an EMBL/GenBank/DDBJ whole genome shotgun (WGS) entry which is preliminary data.</text>
</comment>
<keyword evidence="3" id="KW-1185">Reference proteome</keyword>
<feature type="coiled-coil region" evidence="1">
    <location>
        <begin position="6"/>
        <end position="47"/>
    </location>
</feature>
<dbReference type="EMBL" id="QGGB01000009">
    <property type="protein sequence ID" value="PWN05485.1"/>
    <property type="molecule type" value="Genomic_DNA"/>
</dbReference>
<keyword evidence="1" id="KW-0175">Coiled coil</keyword>
<name>A0A316TR31_9BACT</name>
<dbReference type="RefSeq" id="WP_109647514.1">
    <property type="nucleotide sequence ID" value="NZ_QGGB01000009.1"/>
</dbReference>
<dbReference type="Proteomes" id="UP000245533">
    <property type="component" value="Unassembled WGS sequence"/>
</dbReference>
<organism evidence="2 3">
    <name type="scientific">Rhodohalobacter mucosus</name>
    <dbReference type="NCBI Taxonomy" id="2079485"/>
    <lineage>
        <taxon>Bacteria</taxon>
        <taxon>Pseudomonadati</taxon>
        <taxon>Balneolota</taxon>
        <taxon>Balneolia</taxon>
        <taxon>Balneolales</taxon>
        <taxon>Balneolaceae</taxon>
        <taxon>Rhodohalobacter</taxon>
    </lineage>
</organism>
<accession>A0A316TR31</accession>